<dbReference type="InterPro" id="IPR003587">
    <property type="entry name" value="Hint_dom_N"/>
</dbReference>
<protein>
    <recommendedName>
        <fullName evidence="1">Hint domain-containing protein</fullName>
    </recommendedName>
</protein>
<keyword evidence="3" id="KW-1185">Reference proteome</keyword>
<dbReference type="Pfam" id="PF07591">
    <property type="entry name" value="PT-HINT"/>
    <property type="match status" value="1"/>
</dbReference>
<evidence type="ECO:0000313" key="3">
    <source>
        <dbReference type="Proteomes" id="UP000440224"/>
    </source>
</evidence>
<dbReference type="Proteomes" id="UP000440224">
    <property type="component" value="Unassembled WGS sequence"/>
</dbReference>
<proteinExistence type="predicted"/>
<dbReference type="NCBIfam" id="TIGR01443">
    <property type="entry name" value="intein_Cterm"/>
    <property type="match status" value="1"/>
</dbReference>
<dbReference type="PROSITE" id="PS51257">
    <property type="entry name" value="PROKAR_LIPOPROTEIN"/>
    <property type="match status" value="1"/>
</dbReference>
<dbReference type="SUPFAM" id="SSF51294">
    <property type="entry name" value="Hedgehog/intein (Hint) domain"/>
    <property type="match status" value="1"/>
</dbReference>
<dbReference type="OrthoDB" id="5475831at2"/>
<dbReference type="Gene3D" id="2.170.16.10">
    <property type="entry name" value="Hedgehog/Intein (Hint) domain"/>
    <property type="match status" value="1"/>
</dbReference>
<name>A0A6N7PNW8_9BACT</name>
<dbReference type="PROSITE" id="PS50818">
    <property type="entry name" value="INTEIN_C_TER"/>
    <property type="match status" value="1"/>
</dbReference>
<accession>A0A6N7PNW8</accession>
<feature type="domain" description="Hint" evidence="1">
    <location>
        <begin position="24"/>
        <end position="120"/>
    </location>
</feature>
<evidence type="ECO:0000259" key="1">
    <source>
        <dbReference type="SMART" id="SM00306"/>
    </source>
</evidence>
<evidence type="ECO:0000313" key="2">
    <source>
        <dbReference type="EMBL" id="MRG91845.1"/>
    </source>
</evidence>
<gene>
    <name evidence="2" type="ORF">GF068_07890</name>
</gene>
<dbReference type="PROSITE" id="PS50817">
    <property type="entry name" value="INTEIN_N_TER"/>
    <property type="match status" value="1"/>
</dbReference>
<dbReference type="AlphaFoldDB" id="A0A6N7PNW8"/>
<dbReference type="InterPro" id="IPR006141">
    <property type="entry name" value="Intein_N"/>
</dbReference>
<comment type="caution">
    <text evidence="2">The sequence shown here is derived from an EMBL/GenBank/DDBJ whole genome shotgun (WGS) entry which is preliminary data.</text>
</comment>
<reference evidence="2 3" key="1">
    <citation type="submission" date="2019-10" db="EMBL/GenBank/DDBJ databases">
        <title>A soil myxobacterium in the family Polyangiaceae.</title>
        <authorList>
            <person name="Li Y."/>
            <person name="Wang J."/>
        </authorList>
    </citation>
    <scope>NUCLEOTIDE SEQUENCE [LARGE SCALE GENOMIC DNA]</scope>
    <source>
        <strain evidence="2 3">DSM 14734</strain>
    </source>
</reference>
<dbReference type="CDD" id="cd00081">
    <property type="entry name" value="Hint"/>
    <property type="match status" value="1"/>
</dbReference>
<dbReference type="GO" id="GO:0016539">
    <property type="term" value="P:intein-mediated protein splicing"/>
    <property type="evidence" value="ECO:0007669"/>
    <property type="project" value="InterPro"/>
</dbReference>
<dbReference type="SMART" id="SM00306">
    <property type="entry name" value="HintN"/>
    <property type="match status" value="1"/>
</dbReference>
<dbReference type="InterPro" id="IPR030934">
    <property type="entry name" value="Intein_C"/>
</dbReference>
<dbReference type="EMBL" id="WJIE01000002">
    <property type="protein sequence ID" value="MRG91845.1"/>
    <property type="molecule type" value="Genomic_DNA"/>
</dbReference>
<sequence length="320" mass="33825">MKNTWKGMGALGLGFWLMGAGCWSSCFVRGTRIVTPQGFRRIEDLVVGDEVYSFDLATRRPVVRRVAEVLRAEAAEILHIAAGELVLAGVTPEHPFYDAELGAYAPAGELQKGTRLVAWLGAADVRELEITEHRSVSARGKVEVFNLTIDGPEHNYFAEGLLVHNKDVPTTGNNYQGLPCASNADCTPGGLFCVPTSDGLCGAVEATCEKIVCEDGPLRTICGCDGKPHIADNCPSVNDVNIDKRPEACAPPEGMYNCGNGTCALETQYCLEGYLTVACEDLPPSCTGAEATCECLEAAGVASCGCVVSDGGIRVSGCKP</sequence>
<dbReference type="InterPro" id="IPR036844">
    <property type="entry name" value="Hint_dom_sf"/>
</dbReference>
<organism evidence="2 3">
    <name type="scientific">Polyangium spumosum</name>
    <dbReference type="NCBI Taxonomy" id="889282"/>
    <lineage>
        <taxon>Bacteria</taxon>
        <taxon>Pseudomonadati</taxon>
        <taxon>Myxococcota</taxon>
        <taxon>Polyangia</taxon>
        <taxon>Polyangiales</taxon>
        <taxon>Polyangiaceae</taxon>
        <taxon>Polyangium</taxon>
    </lineage>
</organism>
<dbReference type="RefSeq" id="WP_153818708.1">
    <property type="nucleotide sequence ID" value="NZ_WJIE01000002.1"/>
</dbReference>